<keyword evidence="2" id="KW-1185">Reference proteome</keyword>
<evidence type="ECO:0000313" key="1">
    <source>
        <dbReference type="EMBL" id="KAI5677949.1"/>
    </source>
</evidence>
<evidence type="ECO:0000313" key="2">
    <source>
        <dbReference type="Proteomes" id="UP001060085"/>
    </source>
</evidence>
<organism evidence="1 2">
    <name type="scientific">Catharanthus roseus</name>
    <name type="common">Madagascar periwinkle</name>
    <name type="synonym">Vinca rosea</name>
    <dbReference type="NCBI Taxonomy" id="4058"/>
    <lineage>
        <taxon>Eukaryota</taxon>
        <taxon>Viridiplantae</taxon>
        <taxon>Streptophyta</taxon>
        <taxon>Embryophyta</taxon>
        <taxon>Tracheophyta</taxon>
        <taxon>Spermatophyta</taxon>
        <taxon>Magnoliopsida</taxon>
        <taxon>eudicotyledons</taxon>
        <taxon>Gunneridae</taxon>
        <taxon>Pentapetalae</taxon>
        <taxon>asterids</taxon>
        <taxon>lamiids</taxon>
        <taxon>Gentianales</taxon>
        <taxon>Apocynaceae</taxon>
        <taxon>Rauvolfioideae</taxon>
        <taxon>Vinceae</taxon>
        <taxon>Catharanthinae</taxon>
        <taxon>Catharanthus</taxon>
    </lineage>
</organism>
<reference evidence="2" key="1">
    <citation type="journal article" date="2023" name="Nat. Plants">
        <title>Single-cell RNA sequencing provides a high-resolution roadmap for understanding the multicellular compartmentation of specialized metabolism.</title>
        <authorList>
            <person name="Sun S."/>
            <person name="Shen X."/>
            <person name="Li Y."/>
            <person name="Li Y."/>
            <person name="Wang S."/>
            <person name="Li R."/>
            <person name="Zhang H."/>
            <person name="Shen G."/>
            <person name="Guo B."/>
            <person name="Wei J."/>
            <person name="Xu J."/>
            <person name="St-Pierre B."/>
            <person name="Chen S."/>
            <person name="Sun C."/>
        </authorList>
    </citation>
    <scope>NUCLEOTIDE SEQUENCE [LARGE SCALE GENOMIC DNA]</scope>
</reference>
<comment type="caution">
    <text evidence="1">The sequence shown here is derived from an EMBL/GenBank/DDBJ whole genome shotgun (WGS) entry which is preliminary data.</text>
</comment>
<dbReference type="EMBL" id="CM044702">
    <property type="protein sequence ID" value="KAI5677949.1"/>
    <property type="molecule type" value="Genomic_DNA"/>
</dbReference>
<name>A0ACC0BZA9_CATRO</name>
<proteinExistence type="predicted"/>
<gene>
    <name evidence="1" type="ORF">M9H77_08899</name>
</gene>
<dbReference type="Proteomes" id="UP001060085">
    <property type="component" value="Linkage Group LG02"/>
</dbReference>
<accession>A0ACC0BZA9</accession>
<protein>
    <submittedName>
        <fullName evidence="1">Uncharacterized protein</fullName>
    </submittedName>
</protein>
<sequence>MEPKKSTASSSKSKKAWVDDSIPDPTNQTIHPYPDHLSAAAHKWITDREYLKLIIEKFFDAPVVKHLGLALFFFFFCEGGGRGLGWEPLLHISKNYYPKLEVRIALDRKRLSSIIGIPDAGNTMTIDSNKKTIDKDPDWNYEATCDYLEIRPRPSDRHYLSRYKLQKQSPVSVASLIIHTTTLVVTPLAHMCFVVLTDRKPQIIKFTTFNNCSYSRDKANKVWIPPAEEDQQWKCNYVGFRSIK</sequence>